<dbReference type="GO" id="GO:0003676">
    <property type="term" value="F:nucleic acid binding"/>
    <property type="evidence" value="ECO:0007669"/>
    <property type="project" value="InterPro"/>
</dbReference>
<dbReference type="EMBL" id="BAABME010002197">
    <property type="protein sequence ID" value="GAA0153527.1"/>
    <property type="molecule type" value="Genomic_DNA"/>
</dbReference>
<accession>A0AAV3PRH6</accession>
<dbReference type="PANTHER" id="PTHR48167:SF2">
    <property type="entry name" value="EXPRESSED PROTEIN"/>
    <property type="match status" value="1"/>
</dbReference>
<evidence type="ECO:0000313" key="1">
    <source>
        <dbReference type="EMBL" id="GAA0153527.1"/>
    </source>
</evidence>
<organism evidence="1 2">
    <name type="scientific">Lithospermum erythrorhizon</name>
    <name type="common">Purple gromwell</name>
    <name type="synonym">Lithospermum officinale var. erythrorhizon</name>
    <dbReference type="NCBI Taxonomy" id="34254"/>
    <lineage>
        <taxon>Eukaryota</taxon>
        <taxon>Viridiplantae</taxon>
        <taxon>Streptophyta</taxon>
        <taxon>Embryophyta</taxon>
        <taxon>Tracheophyta</taxon>
        <taxon>Spermatophyta</taxon>
        <taxon>Magnoliopsida</taxon>
        <taxon>eudicotyledons</taxon>
        <taxon>Gunneridae</taxon>
        <taxon>Pentapetalae</taxon>
        <taxon>asterids</taxon>
        <taxon>lamiids</taxon>
        <taxon>Boraginales</taxon>
        <taxon>Boraginaceae</taxon>
        <taxon>Boraginoideae</taxon>
        <taxon>Lithospermeae</taxon>
        <taxon>Lithospermum</taxon>
    </lineage>
</organism>
<evidence type="ECO:0000313" key="2">
    <source>
        <dbReference type="Proteomes" id="UP001454036"/>
    </source>
</evidence>
<keyword evidence="2" id="KW-1185">Reference proteome</keyword>
<protein>
    <recommendedName>
        <fullName evidence="3">RRM domain-containing protein</fullName>
    </recommendedName>
</protein>
<dbReference type="InterPro" id="IPR035979">
    <property type="entry name" value="RBD_domain_sf"/>
</dbReference>
<proteinExistence type="predicted"/>
<dbReference type="AlphaFoldDB" id="A0AAV3PRH6"/>
<name>A0AAV3PRH6_LITER</name>
<dbReference type="SUPFAM" id="SSF54928">
    <property type="entry name" value="RNA-binding domain, RBD"/>
    <property type="match status" value="1"/>
</dbReference>
<comment type="caution">
    <text evidence="1">The sequence shown here is derived from an EMBL/GenBank/DDBJ whole genome shotgun (WGS) entry which is preliminary data.</text>
</comment>
<reference evidence="1 2" key="1">
    <citation type="submission" date="2024-01" db="EMBL/GenBank/DDBJ databases">
        <title>The complete chloroplast genome sequence of Lithospermum erythrorhizon: insights into the phylogenetic relationship among Boraginaceae species and the maternal lineages of purple gromwells.</title>
        <authorList>
            <person name="Okada T."/>
            <person name="Watanabe K."/>
        </authorList>
    </citation>
    <scope>NUCLEOTIDE SEQUENCE [LARGE SCALE GENOMIC DNA]</scope>
</reference>
<sequence length="184" mass="20833">MVSYARDGCILHLKFIGGVCFGRLLGITKYTTRSDVCNLLDGCNLNLDDIKVEYSRSFLPVSMLIQFPSRDAYEVGLKATRRDRLHRLDMTNRSAWGTLHAYEGRSILLEEVPISATPDDVERFLSGCQYDPSTFRNIFSRGGFPQTVRFVTVSFPSQALAMHACITKDRSFCINKQISVRVLH</sequence>
<evidence type="ECO:0008006" key="3">
    <source>
        <dbReference type="Google" id="ProtNLM"/>
    </source>
</evidence>
<dbReference type="Proteomes" id="UP001454036">
    <property type="component" value="Unassembled WGS sequence"/>
</dbReference>
<dbReference type="PANTHER" id="PTHR48167">
    <property type="entry name" value="EXPRESSED PROTEIN"/>
    <property type="match status" value="1"/>
</dbReference>
<gene>
    <name evidence="1" type="ORF">LIER_11743</name>
</gene>